<evidence type="ECO:0000313" key="2">
    <source>
        <dbReference type="Proteomes" id="UP000006620"/>
    </source>
</evidence>
<accession>F8F8X6</accession>
<evidence type="ECO:0000313" key="1">
    <source>
        <dbReference type="EMBL" id="AEI42424.1"/>
    </source>
</evidence>
<gene>
    <name evidence="1" type="ordered locus">KNP414_03886</name>
</gene>
<dbReference type="EMBL" id="CP002869">
    <property type="protein sequence ID" value="AEI42424.1"/>
    <property type="molecule type" value="Genomic_DNA"/>
</dbReference>
<name>F8F8X6_PAEMK</name>
<organism evidence="1 2">
    <name type="scientific">Paenibacillus mucilaginosus (strain KNP414)</name>
    <dbReference type="NCBI Taxonomy" id="1036673"/>
    <lineage>
        <taxon>Bacteria</taxon>
        <taxon>Bacillati</taxon>
        <taxon>Bacillota</taxon>
        <taxon>Bacilli</taxon>
        <taxon>Bacillales</taxon>
        <taxon>Paenibacillaceae</taxon>
        <taxon>Paenibacillus</taxon>
    </lineage>
</organism>
<protein>
    <submittedName>
        <fullName evidence="1">Uncharacterized protein</fullName>
    </submittedName>
</protein>
<dbReference type="KEGG" id="pms:KNP414_03886"/>
<sequence>MPLVLNSPPLLDWQPFHKFRPPSFLKFFLFDYLWEWSKMDVRNISCT</sequence>
<proteinExistence type="predicted"/>
<reference evidence="1 2" key="2">
    <citation type="journal article" date="2013" name="Genome Announc.">
        <title>Genome Sequence of Growth-Improving Paenibacillus mucilaginosus Strain KNP414.</title>
        <authorList>
            <person name="Lu J.J."/>
            <person name="Wang J.F."/>
            <person name="Hu X.F."/>
        </authorList>
    </citation>
    <scope>NUCLEOTIDE SEQUENCE [LARGE SCALE GENOMIC DNA]</scope>
    <source>
        <strain evidence="1 2">KNP414</strain>
    </source>
</reference>
<dbReference type="AlphaFoldDB" id="F8F8X6"/>
<dbReference type="HOGENOM" id="CLU_3171058_0_0_9"/>
<reference evidence="2" key="1">
    <citation type="submission" date="2011-06" db="EMBL/GenBank/DDBJ databases">
        <title>Complete genome sequence of Paenibacillus mucilaginosus KNP414.</title>
        <authorList>
            <person name="Wang J."/>
            <person name="Hu S."/>
            <person name="Hu X."/>
            <person name="Zhang B."/>
            <person name="Dong D."/>
            <person name="Zhang S."/>
            <person name="Zhao K."/>
            <person name="Wu D."/>
        </authorList>
    </citation>
    <scope>NUCLEOTIDE SEQUENCE [LARGE SCALE GENOMIC DNA]</scope>
    <source>
        <strain evidence="2">KNP414</strain>
    </source>
</reference>
<dbReference type="Proteomes" id="UP000006620">
    <property type="component" value="Chromosome"/>
</dbReference>